<dbReference type="GO" id="GO:0005886">
    <property type="term" value="C:plasma membrane"/>
    <property type="evidence" value="ECO:0007669"/>
    <property type="project" value="InterPro"/>
</dbReference>
<dbReference type="PANTHER" id="PTHR37461:SF1">
    <property type="entry name" value="ANTI-SIGMA-K FACTOR RSKA"/>
    <property type="match status" value="1"/>
</dbReference>
<gene>
    <name evidence="3" type="ORF">H7993_00960</name>
</gene>
<dbReference type="GO" id="GO:0006417">
    <property type="term" value="P:regulation of translation"/>
    <property type="evidence" value="ECO:0007669"/>
    <property type="project" value="TreeGrafter"/>
</dbReference>
<dbReference type="RefSeq" id="WP_185793128.1">
    <property type="nucleotide sequence ID" value="NZ_JACMYH010000001.1"/>
</dbReference>
<keyword evidence="1" id="KW-1133">Transmembrane helix</keyword>
<accession>A0A7X1KRT6</accession>
<feature type="transmembrane region" description="Helical" evidence="1">
    <location>
        <begin position="85"/>
        <end position="105"/>
    </location>
</feature>
<proteinExistence type="predicted"/>
<dbReference type="GO" id="GO:0016989">
    <property type="term" value="F:sigma factor antagonist activity"/>
    <property type="evidence" value="ECO:0007669"/>
    <property type="project" value="TreeGrafter"/>
</dbReference>
<name>A0A7X1KRT6_9PSED</name>
<evidence type="ECO:0000259" key="2">
    <source>
        <dbReference type="Pfam" id="PF10099"/>
    </source>
</evidence>
<dbReference type="PANTHER" id="PTHR37461">
    <property type="entry name" value="ANTI-SIGMA-K FACTOR RSKA"/>
    <property type="match status" value="1"/>
</dbReference>
<reference evidence="3 4" key="1">
    <citation type="submission" date="2020-08" db="EMBL/GenBank/DDBJ databases">
        <title>Pseudomonas sp. nov.</title>
        <authorList>
            <person name="Gieschler S."/>
            <person name="Fiedler G."/>
            <person name="Brinks E."/>
            <person name="Boehnlein C."/>
            <person name="Franz C.M.A.P."/>
            <person name="Kabisch J."/>
        </authorList>
    </citation>
    <scope>NUCLEOTIDE SEQUENCE [LARGE SCALE GENOMIC DNA]</scope>
    <source>
        <strain evidence="3 4">MBT-2</strain>
    </source>
</reference>
<dbReference type="AlphaFoldDB" id="A0A7X1KRT6"/>
<protein>
    <submittedName>
        <fullName evidence="3">Anti-sigma factor</fullName>
    </submittedName>
</protein>
<evidence type="ECO:0000256" key="1">
    <source>
        <dbReference type="SAM" id="Phobius"/>
    </source>
</evidence>
<dbReference type="EMBL" id="JACMYH010000001">
    <property type="protein sequence ID" value="MBC2676948.1"/>
    <property type="molecule type" value="Genomic_DNA"/>
</dbReference>
<comment type="caution">
    <text evidence="3">The sequence shown here is derived from an EMBL/GenBank/DDBJ whole genome shotgun (WGS) entry which is preliminary data.</text>
</comment>
<keyword evidence="1" id="KW-0472">Membrane</keyword>
<keyword evidence="1" id="KW-0812">Transmembrane</keyword>
<dbReference type="InterPro" id="IPR018764">
    <property type="entry name" value="RskA_C"/>
</dbReference>
<evidence type="ECO:0000313" key="3">
    <source>
        <dbReference type="EMBL" id="MBC2676948.1"/>
    </source>
</evidence>
<feature type="domain" description="Anti-sigma K factor RskA C-terminal" evidence="2">
    <location>
        <begin position="92"/>
        <end position="215"/>
    </location>
</feature>
<evidence type="ECO:0000313" key="4">
    <source>
        <dbReference type="Proteomes" id="UP000546173"/>
    </source>
</evidence>
<dbReference type="Proteomes" id="UP000546173">
    <property type="component" value="Unassembled WGS sequence"/>
</dbReference>
<dbReference type="Pfam" id="PF10099">
    <property type="entry name" value="RskA_C"/>
    <property type="match status" value="1"/>
</dbReference>
<organism evidence="3 4">
    <name type="scientific">Pseudomonas baltica</name>
    <dbReference type="NCBI Taxonomy" id="2762576"/>
    <lineage>
        <taxon>Bacteria</taxon>
        <taxon>Pseudomonadati</taxon>
        <taxon>Pseudomonadota</taxon>
        <taxon>Gammaproteobacteria</taxon>
        <taxon>Pseudomonadales</taxon>
        <taxon>Pseudomonadaceae</taxon>
        <taxon>Pseudomonas</taxon>
    </lineage>
</organism>
<keyword evidence="4" id="KW-1185">Reference proteome</keyword>
<dbReference type="InterPro" id="IPR051474">
    <property type="entry name" value="Anti-sigma-K/W_factor"/>
</dbReference>
<sequence length="225" mass="24374">MNTEELASEYVLGTLDAERRAEVERRLPTDLELRAAVDAWEARLLPLAERVTPVQTPATLWPRIQHSLDSAGAQPIPIWWNRLGVWRGLAGAGLAATLVLGALLFNVRAPVPGPAYVVVLIAPQDKAPGWVVQASDSREVQLIPLNDTAVPADRALQFWTKADSWQGPVSLGLVEPGQSVHVALDKLPPLENNQLFELTLEPKSGSTTGKPTGPIQFIGRAVKVI</sequence>